<keyword evidence="3" id="KW-1185">Reference proteome</keyword>
<evidence type="ECO:0000313" key="3">
    <source>
        <dbReference type="Proteomes" id="UP000319801"/>
    </source>
</evidence>
<protein>
    <submittedName>
        <fullName evidence="2">VPS10 domain-containing receptor SorCS1</fullName>
    </submittedName>
</protein>
<reference evidence="2 3" key="1">
    <citation type="journal article" date="2019" name="Genome Biol. Evol.">
        <title>Whole-Genome Sequencing of the Giant Devil Catfish, Bagarius yarrelli.</title>
        <authorList>
            <person name="Jiang W."/>
            <person name="Lv Y."/>
            <person name="Cheng L."/>
            <person name="Yang K."/>
            <person name="Chao B."/>
            <person name="Wang X."/>
            <person name="Li Y."/>
            <person name="Pan X."/>
            <person name="You X."/>
            <person name="Zhang Y."/>
            <person name="Yang J."/>
            <person name="Li J."/>
            <person name="Zhang X."/>
            <person name="Liu S."/>
            <person name="Sun C."/>
            <person name="Yang J."/>
            <person name="Shi Q."/>
        </authorList>
    </citation>
    <scope>NUCLEOTIDE SEQUENCE [LARGE SCALE GENOMIC DNA]</scope>
    <source>
        <strain evidence="2">JWS20170419001</strain>
        <tissue evidence="2">Muscle</tissue>
    </source>
</reference>
<feature type="compositionally biased region" description="Basic and acidic residues" evidence="1">
    <location>
        <begin position="85"/>
        <end position="104"/>
    </location>
</feature>
<dbReference type="AlphaFoldDB" id="A0A556TKM2"/>
<dbReference type="EMBL" id="VCAZ01000004">
    <property type="protein sequence ID" value="TSK17888.1"/>
    <property type="molecule type" value="Genomic_DNA"/>
</dbReference>
<dbReference type="Proteomes" id="UP000319801">
    <property type="component" value="Unassembled WGS sequence"/>
</dbReference>
<feature type="compositionally biased region" description="Low complexity" evidence="1">
    <location>
        <begin position="205"/>
        <end position="221"/>
    </location>
</feature>
<keyword evidence="2" id="KW-0675">Receptor</keyword>
<evidence type="ECO:0000256" key="1">
    <source>
        <dbReference type="SAM" id="MobiDB-lite"/>
    </source>
</evidence>
<accession>A0A556TKM2</accession>
<feature type="region of interest" description="Disordered" evidence="1">
    <location>
        <begin position="54"/>
        <end position="104"/>
    </location>
</feature>
<sequence length="238" mass="26998">MDALVTATGEFGKRGRVFDFEHDCAIEPNTECLRRKRNTRAQEPLETWKSRFIHNEAPDKPYTHSARPGTILTPYQKKSARRTRRDVPRYRDDHESRRARGERSLRWSKDELQLTSSTFALSGDSAHNQAMVHWSGQNSSSRSATDGPLATFLWDKLNLVQSVTLRKMSEGADKNAIFLSVAVAMKQMRCLAQIIEKRHMERNGSAPDSSSDSTRSAVSSDKPSMFHGTPVEYKVDLK</sequence>
<proteinExistence type="predicted"/>
<name>A0A556TKM2_BAGYA</name>
<comment type="caution">
    <text evidence="2">The sequence shown here is derived from an EMBL/GenBank/DDBJ whole genome shotgun (WGS) entry which is preliminary data.</text>
</comment>
<gene>
    <name evidence="2" type="ORF">Baya_1268</name>
</gene>
<dbReference type="OrthoDB" id="8963537at2759"/>
<evidence type="ECO:0000313" key="2">
    <source>
        <dbReference type="EMBL" id="TSK17888.1"/>
    </source>
</evidence>
<feature type="region of interest" description="Disordered" evidence="1">
    <location>
        <begin position="199"/>
        <end position="238"/>
    </location>
</feature>
<organism evidence="2 3">
    <name type="scientific">Bagarius yarrelli</name>
    <name type="common">Goonch</name>
    <name type="synonym">Bagrus yarrelli</name>
    <dbReference type="NCBI Taxonomy" id="175774"/>
    <lineage>
        <taxon>Eukaryota</taxon>
        <taxon>Metazoa</taxon>
        <taxon>Chordata</taxon>
        <taxon>Craniata</taxon>
        <taxon>Vertebrata</taxon>
        <taxon>Euteleostomi</taxon>
        <taxon>Actinopterygii</taxon>
        <taxon>Neopterygii</taxon>
        <taxon>Teleostei</taxon>
        <taxon>Ostariophysi</taxon>
        <taxon>Siluriformes</taxon>
        <taxon>Sisoridae</taxon>
        <taxon>Sisorinae</taxon>
        <taxon>Bagarius</taxon>
    </lineage>
</organism>